<dbReference type="PANTHER" id="PTHR48090">
    <property type="entry name" value="UNDECAPRENYL-PHOSPHATE 4-DEOXY-4-FORMAMIDO-L-ARABINOSE TRANSFERASE-RELATED"/>
    <property type="match status" value="1"/>
</dbReference>
<keyword evidence="4" id="KW-1185">Reference proteome</keyword>
<keyword evidence="1" id="KW-0472">Membrane</keyword>
<comment type="caution">
    <text evidence="3">The sequence shown here is derived from an EMBL/GenBank/DDBJ whole genome shotgun (WGS) entry which is preliminary data.</text>
</comment>
<dbReference type="Proteomes" id="UP001596312">
    <property type="component" value="Unassembled WGS sequence"/>
</dbReference>
<evidence type="ECO:0000256" key="1">
    <source>
        <dbReference type="SAM" id="Phobius"/>
    </source>
</evidence>
<dbReference type="InterPro" id="IPR001173">
    <property type="entry name" value="Glyco_trans_2-like"/>
</dbReference>
<accession>A0ABD5V2X9</accession>
<dbReference type="SUPFAM" id="SSF53448">
    <property type="entry name" value="Nucleotide-diphospho-sugar transferases"/>
    <property type="match status" value="1"/>
</dbReference>
<name>A0ABD5V2X9_9EURY</name>
<dbReference type="InterPro" id="IPR029044">
    <property type="entry name" value="Nucleotide-diphossugar_trans"/>
</dbReference>
<keyword evidence="1" id="KW-0812">Transmembrane</keyword>
<dbReference type="RefSeq" id="WP_340604292.1">
    <property type="nucleotide sequence ID" value="NZ_JBBMXV010000003.1"/>
</dbReference>
<reference evidence="3 4" key="1">
    <citation type="journal article" date="2019" name="Int. J. Syst. Evol. Microbiol.">
        <title>The Global Catalogue of Microorganisms (GCM) 10K type strain sequencing project: providing services to taxonomists for standard genome sequencing and annotation.</title>
        <authorList>
            <consortium name="The Broad Institute Genomics Platform"/>
            <consortium name="The Broad Institute Genome Sequencing Center for Infectious Disease"/>
            <person name="Wu L."/>
            <person name="Ma J."/>
        </authorList>
    </citation>
    <scope>NUCLEOTIDE SEQUENCE [LARGE SCALE GENOMIC DNA]</scope>
    <source>
        <strain evidence="3 4">CGMCC 1.3240</strain>
    </source>
</reference>
<feature type="domain" description="Glycosyltransferase 2-like" evidence="2">
    <location>
        <begin position="98"/>
        <end position="209"/>
    </location>
</feature>
<dbReference type="AlphaFoldDB" id="A0ABD5V2X9"/>
<evidence type="ECO:0000313" key="3">
    <source>
        <dbReference type="EMBL" id="MFC6905765.1"/>
    </source>
</evidence>
<dbReference type="InterPro" id="IPR050256">
    <property type="entry name" value="Glycosyltransferase_2"/>
</dbReference>
<evidence type="ECO:0000259" key="2">
    <source>
        <dbReference type="Pfam" id="PF00535"/>
    </source>
</evidence>
<evidence type="ECO:0000313" key="4">
    <source>
        <dbReference type="Proteomes" id="UP001596312"/>
    </source>
</evidence>
<gene>
    <name evidence="3" type="ORF">ACFQGH_11220</name>
</gene>
<protein>
    <submittedName>
        <fullName evidence="3">Glycosyltransferase family 2 protein</fullName>
    </submittedName>
</protein>
<dbReference type="EMBL" id="JBHSXQ010000003">
    <property type="protein sequence ID" value="MFC6905765.1"/>
    <property type="molecule type" value="Genomic_DNA"/>
</dbReference>
<feature type="transmembrane region" description="Helical" evidence="1">
    <location>
        <begin position="277"/>
        <end position="297"/>
    </location>
</feature>
<feature type="domain" description="Glycosyltransferase 2-like" evidence="2">
    <location>
        <begin position="9"/>
        <end position="72"/>
    </location>
</feature>
<feature type="transmembrane region" description="Helical" evidence="1">
    <location>
        <begin position="317"/>
        <end position="341"/>
    </location>
</feature>
<proteinExistence type="predicted"/>
<dbReference type="Pfam" id="PF00535">
    <property type="entry name" value="Glycos_transf_2"/>
    <property type="match status" value="2"/>
</dbReference>
<organism evidence="3 4">
    <name type="scientific">Halalkalicoccus tibetensis</name>
    <dbReference type="NCBI Taxonomy" id="175632"/>
    <lineage>
        <taxon>Archaea</taxon>
        <taxon>Methanobacteriati</taxon>
        <taxon>Methanobacteriota</taxon>
        <taxon>Stenosarchaea group</taxon>
        <taxon>Halobacteria</taxon>
        <taxon>Halobacteriales</taxon>
        <taxon>Halococcaceae</taxon>
        <taxon>Halalkalicoccus</taxon>
    </lineage>
</organism>
<dbReference type="Gene3D" id="3.90.550.10">
    <property type="entry name" value="Spore Coat Polysaccharide Biosynthesis Protein SpsA, Chain A"/>
    <property type="match status" value="1"/>
</dbReference>
<dbReference type="PANTHER" id="PTHR48090:SF7">
    <property type="entry name" value="RFBJ PROTEIN"/>
    <property type="match status" value="1"/>
</dbReference>
<keyword evidence="1" id="KW-1133">Transmembrane helix</keyword>
<dbReference type="CDD" id="cd04179">
    <property type="entry name" value="DPM_DPG-synthase_like"/>
    <property type="match status" value="1"/>
</dbReference>
<sequence>MYRDQTVGVVIPAYNEEGFIGGVLRDIPEYVDRIYVIDDCSTDKTWDEIISTAQEVLGSKTAYVEEQINTANKQIATDGGTLAGRAFVHEPIGCVLPIEHLSNFGAGGAIKTGYLAALQDKTDVVVTIDGDGQMDLDYLPRLLDPIVNGKADYAKANRLLYQEYRQGMSGWRFFGNSILTFLTKIASGYWKMMDPQNGYTAASHHALDNIGVEGMYEYYGYCNDILVKLNAKGLRLADVAIPGQYGDEESSIRYPEYIRKVSSMLLRNFLWRLKIRYFVLDFHPLGLFYLFGAITAVSGFTGMSWSTLGYLLFDQDLFIRMALSTLLFLMGSMFLMFAMLFDMQANENRELQVYE</sequence>